<dbReference type="GO" id="GO:0003677">
    <property type="term" value="F:DNA binding"/>
    <property type="evidence" value="ECO:0007669"/>
    <property type="project" value="UniProtKB-KW"/>
</dbReference>
<evidence type="ECO:0000256" key="2">
    <source>
        <dbReference type="ARBA" id="ARBA00023125"/>
    </source>
</evidence>
<organism evidence="6 7">
    <name type="scientific">Pseudarthrobacter phenanthrenivorans</name>
    <name type="common">Arthrobacter phenanthrenivorans</name>
    <dbReference type="NCBI Taxonomy" id="361575"/>
    <lineage>
        <taxon>Bacteria</taxon>
        <taxon>Bacillati</taxon>
        <taxon>Actinomycetota</taxon>
        <taxon>Actinomycetes</taxon>
        <taxon>Micrococcales</taxon>
        <taxon>Micrococcaceae</taxon>
        <taxon>Pseudarthrobacter</taxon>
    </lineage>
</organism>
<dbReference type="InterPro" id="IPR000792">
    <property type="entry name" value="Tscrpt_reg_LuxR_C"/>
</dbReference>
<evidence type="ECO:0000259" key="5">
    <source>
        <dbReference type="PROSITE" id="PS50043"/>
    </source>
</evidence>
<dbReference type="SMART" id="SM00421">
    <property type="entry name" value="HTH_LUXR"/>
    <property type="match status" value="1"/>
</dbReference>
<dbReference type="Proteomes" id="UP000031196">
    <property type="component" value="Unassembled WGS sequence"/>
</dbReference>
<dbReference type="OrthoDB" id="4811808at2"/>
<evidence type="ECO:0000256" key="4">
    <source>
        <dbReference type="SAM" id="MobiDB-lite"/>
    </source>
</evidence>
<feature type="region of interest" description="Disordered" evidence="4">
    <location>
        <begin position="1"/>
        <end position="25"/>
    </location>
</feature>
<feature type="region of interest" description="Disordered" evidence="4">
    <location>
        <begin position="590"/>
        <end position="624"/>
    </location>
</feature>
<reference evidence="6 7" key="1">
    <citation type="submission" date="2014-12" db="EMBL/GenBank/DDBJ databases">
        <title>Genome sequencing of Arthrobacter phenanthrenivorans SWC37.</title>
        <authorList>
            <person name="Tan P.W."/>
            <person name="Chan K.-G."/>
        </authorList>
    </citation>
    <scope>NUCLEOTIDE SEQUENCE [LARGE SCALE GENOMIC DNA]</scope>
    <source>
        <strain evidence="6 7">SWC37</strain>
    </source>
</reference>
<dbReference type="PROSITE" id="PS50043">
    <property type="entry name" value="HTH_LUXR_2"/>
    <property type="match status" value="1"/>
</dbReference>
<evidence type="ECO:0000313" key="6">
    <source>
        <dbReference type="EMBL" id="KIC66797.1"/>
    </source>
</evidence>
<keyword evidence="2" id="KW-0238">DNA-binding</keyword>
<dbReference type="PANTHER" id="PTHR44688:SF16">
    <property type="entry name" value="DNA-BINDING TRANSCRIPTIONAL ACTIVATOR DEVR_DOSR"/>
    <property type="match status" value="1"/>
</dbReference>
<dbReference type="Gene3D" id="1.10.10.10">
    <property type="entry name" value="Winged helix-like DNA-binding domain superfamily/Winged helix DNA-binding domain"/>
    <property type="match status" value="1"/>
</dbReference>
<dbReference type="InterPro" id="IPR016032">
    <property type="entry name" value="Sig_transdc_resp-reg_C-effctor"/>
</dbReference>
<dbReference type="AlphaFoldDB" id="A0A0B4DDN4"/>
<sequence>MDGHLQRAERPVPLQASPDHQGHPPHVTELVASQLRGAQAAVRDLLLALSVGFALPGPLPADLQHKLDSGTVEDLDALVDRAEAAGLLRPDGTVLGTVQHALLASTPTAKVHALQRELVSVFMSAGQPLGSLARELARGGFADHRVAAELEQAADAALEGDPRLAFQLYEEALLAGADPLATAARRAQAAAGDGELDAAARIIDALLVSPDPPDVRRGADVAASVWAQRGMLARAADVYSWLGAARVGPSAPLAAVAMIGAGDRSGAESIFQPDAPAASPTLLAAALVQTGQGIIASLGDKPHQGISLLIHASDMLNSARIALPLPETPAALAALLALHSGDPHLAETVCRSAAAAGQGGNSAQPRLLLLQGWAAMMQDKPEEARLAATEAAKANPWPLVPRDEFMCAALEVGLARRNGDVPELLRAWERAREAMLHTSVDLYSLLPWGELLIAAARLRETPRVAQYLDEAWKLLGQLDDPALWAVPLHWAAVQAALLNESPADLAPHATALARASAHSQLAAVLATAGKAWVSVLAGRFRPADVEGAARLLGAVGMPWEGARLAGHAAARADERRDMMRLLACARDLHPQGPPAGAASRAADLRPGAAETAGSRAQSDASGLSEREKEVARLVLEGKTYREIGEAIYISPRTAEHHIARIRRRLGAENRSDLLTRLRLALGVDNQQPLNPQQE</sequence>
<evidence type="ECO:0000256" key="3">
    <source>
        <dbReference type="ARBA" id="ARBA00023163"/>
    </source>
</evidence>
<name>A0A0B4DDN4_PSEPS</name>
<dbReference type="Pfam" id="PF00196">
    <property type="entry name" value="GerE"/>
    <property type="match status" value="1"/>
</dbReference>
<comment type="caution">
    <text evidence="6">The sequence shown here is derived from an EMBL/GenBank/DDBJ whole genome shotgun (WGS) entry which is preliminary data.</text>
</comment>
<proteinExistence type="predicted"/>
<feature type="compositionally biased region" description="Basic and acidic residues" evidence="4">
    <location>
        <begin position="1"/>
        <end position="10"/>
    </location>
</feature>
<dbReference type="RefSeq" id="WP_043452383.1">
    <property type="nucleotide sequence ID" value="NZ_JBFBKS010000001.1"/>
</dbReference>
<dbReference type="InterPro" id="IPR036388">
    <property type="entry name" value="WH-like_DNA-bd_sf"/>
</dbReference>
<accession>A0A0B4DDN4</accession>
<dbReference type="PRINTS" id="PR00038">
    <property type="entry name" value="HTHLUXR"/>
</dbReference>
<dbReference type="GO" id="GO:0006355">
    <property type="term" value="P:regulation of DNA-templated transcription"/>
    <property type="evidence" value="ECO:0007669"/>
    <property type="project" value="InterPro"/>
</dbReference>
<evidence type="ECO:0000313" key="7">
    <source>
        <dbReference type="Proteomes" id="UP000031196"/>
    </source>
</evidence>
<evidence type="ECO:0000256" key="1">
    <source>
        <dbReference type="ARBA" id="ARBA00023015"/>
    </source>
</evidence>
<feature type="domain" description="HTH luxR-type" evidence="5">
    <location>
        <begin position="616"/>
        <end position="681"/>
    </location>
</feature>
<dbReference type="PANTHER" id="PTHR44688">
    <property type="entry name" value="DNA-BINDING TRANSCRIPTIONAL ACTIVATOR DEVR_DOSR"/>
    <property type="match status" value="1"/>
</dbReference>
<dbReference type="EMBL" id="JWTB01000019">
    <property type="protein sequence ID" value="KIC66797.1"/>
    <property type="molecule type" value="Genomic_DNA"/>
</dbReference>
<dbReference type="SUPFAM" id="SSF46894">
    <property type="entry name" value="C-terminal effector domain of the bipartite response regulators"/>
    <property type="match status" value="1"/>
</dbReference>
<protein>
    <submittedName>
        <fullName evidence="6">LuxR family transcriptional regulator</fullName>
    </submittedName>
</protein>
<keyword evidence="1" id="KW-0805">Transcription regulation</keyword>
<keyword evidence="3" id="KW-0804">Transcription</keyword>
<gene>
    <name evidence="6" type="ORF">RM50_10375</name>
</gene>
<dbReference type="CDD" id="cd06170">
    <property type="entry name" value="LuxR_C_like"/>
    <property type="match status" value="1"/>
</dbReference>